<dbReference type="AlphaFoldDB" id="A0A840Y8Y8"/>
<evidence type="ECO:0000313" key="2">
    <source>
        <dbReference type="EMBL" id="MBB5696626.1"/>
    </source>
</evidence>
<proteinExistence type="predicted"/>
<comment type="caution">
    <text evidence="2">The sequence shown here is derived from an EMBL/GenBank/DDBJ whole genome shotgun (WGS) entry which is preliminary data.</text>
</comment>
<evidence type="ECO:0000256" key="1">
    <source>
        <dbReference type="SAM" id="MobiDB-lite"/>
    </source>
</evidence>
<reference evidence="2 3" key="1">
    <citation type="submission" date="2020-08" db="EMBL/GenBank/DDBJ databases">
        <title>Genomic Encyclopedia of Type Strains, Phase IV (KMG-IV): sequencing the most valuable type-strain genomes for metagenomic binning, comparative biology and taxonomic classification.</title>
        <authorList>
            <person name="Goeker M."/>
        </authorList>
    </citation>
    <scope>NUCLEOTIDE SEQUENCE [LARGE SCALE GENOMIC DNA]</scope>
    <source>
        <strain evidence="2 3">DSM 25622</strain>
    </source>
</reference>
<dbReference type="EMBL" id="JACIJD010000068">
    <property type="protein sequence ID" value="MBB5696626.1"/>
    <property type="molecule type" value="Genomic_DNA"/>
</dbReference>
<sequence>TASNPPGTMASRAVDDALGTNISGTNPTKR</sequence>
<name>A0A840Y8Y8_9PROT</name>
<gene>
    <name evidence="2" type="ORF">FHS87_004700</name>
</gene>
<feature type="compositionally biased region" description="Polar residues" evidence="1">
    <location>
        <begin position="20"/>
        <end position="30"/>
    </location>
</feature>
<evidence type="ECO:0000313" key="3">
    <source>
        <dbReference type="Proteomes" id="UP000580654"/>
    </source>
</evidence>
<accession>A0A840Y8Y8</accession>
<organism evidence="2 3">
    <name type="scientific">Muricoccus pecuniae</name>
    <dbReference type="NCBI Taxonomy" id="693023"/>
    <lineage>
        <taxon>Bacteria</taxon>
        <taxon>Pseudomonadati</taxon>
        <taxon>Pseudomonadota</taxon>
        <taxon>Alphaproteobacteria</taxon>
        <taxon>Acetobacterales</taxon>
        <taxon>Roseomonadaceae</taxon>
        <taxon>Muricoccus</taxon>
    </lineage>
</organism>
<keyword evidence="3" id="KW-1185">Reference proteome</keyword>
<feature type="non-terminal residue" evidence="2">
    <location>
        <position position="1"/>
    </location>
</feature>
<protein>
    <submittedName>
        <fullName evidence="2">Uncharacterized protein</fullName>
    </submittedName>
</protein>
<dbReference type="Proteomes" id="UP000580654">
    <property type="component" value="Unassembled WGS sequence"/>
</dbReference>
<feature type="region of interest" description="Disordered" evidence="1">
    <location>
        <begin position="1"/>
        <end position="30"/>
    </location>
</feature>